<evidence type="ECO:0000313" key="2">
    <source>
        <dbReference type="EMBL" id="SHK37119.1"/>
    </source>
</evidence>
<organism evidence="2 3">
    <name type="scientific">Rubritalea squalenifaciens DSM 18772</name>
    <dbReference type="NCBI Taxonomy" id="1123071"/>
    <lineage>
        <taxon>Bacteria</taxon>
        <taxon>Pseudomonadati</taxon>
        <taxon>Verrucomicrobiota</taxon>
        <taxon>Verrucomicrobiia</taxon>
        <taxon>Verrucomicrobiales</taxon>
        <taxon>Rubritaleaceae</taxon>
        <taxon>Rubritalea</taxon>
    </lineage>
</organism>
<keyword evidence="3" id="KW-1185">Reference proteome</keyword>
<dbReference type="Gene3D" id="3.90.1720.10">
    <property type="entry name" value="endopeptidase domain like (from Nostoc punctiforme)"/>
    <property type="match status" value="1"/>
</dbReference>
<dbReference type="InterPro" id="IPR007921">
    <property type="entry name" value="CHAP_dom"/>
</dbReference>
<dbReference type="EMBL" id="FQYR01000008">
    <property type="protein sequence ID" value="SHK37119.1"/>
    <property type="molecule type" value="Genomic_DNA"/>
</dbReference>
<evidence type="ECO:0000259" key="1">
    <source>
        <dbReference type="PROSITE" id="PS50911"/>
    </source>
</evidence>
<feature type="domain" description="Peptidase C51" evidence="1">
    <location>
        <begin position="59"/>
        <end position="201"/>
    </location>
</feature>
<dbReference type="GO" id="GO:0016874">
    <property type="term" value="F:ligase activity"/>
    <property type="evidence" value="ECO:0007669"/>
    <property type="project" value="TreeGrafter"/>
</dbReference>
<dbReference type="PROSITE" id="PS50911">
    <property type="entry name" value="CHAP"/>
    <property type="match status" value="1"/>
</dbReference>
<sequence>MRKGIVSLVSVSALALCAVFVGYRLWDAGKGEVVKKESDEWPDTGVQVGEFEGVVIYSNGPEVYKSHGKYYSEDGYYYGHQWQCVEFVKRYYYEAKRHRMPNVWGHAKSYFQEGLDHGALNEGRGMLQYHNGGDVVPSPGDLLVWNEGPYGHVAVVSKVNGDSVEVAQQNIKGKPYEILSMTRHGKGIRVGGEQGPAGWLRLP</sequence>
<dbReference type="Proteomes" id="UP000184510">
    <property type="component" value="Unassembled WGS sequence"/>
</dbReference>
<reference evidence="2 3" key="1">
    <citation type="submission" date="2016-11" db="EMBL/GenBank/DDBJ databases">
        <authorList>
            <person name="Jaros S."/>
            <person name="Januszkiewicz K."/>
            <person name="Wedrychowicz H."/>
        </authorList>
    </citation>
    <scope>NUCLEOTIDE SEQUENCE [LARGE SCALE GENOMIC DNA]</scope>
    <source>
        <strain evidence="2 3">DSM 18772</strain>
    </source>
</reference>
<dbReference type="PANTHER" id="PTHR30094">
    <property type="entry name" value="BIFUNCTIONAL GLUTATHIONYLSPERMIDINE SYNTHETASE/AMIDASE-RELATED"/>
    <property type="match status" value="1"/>
</dbReference>
<protein>
    <submittedName>
        <fullName evidence="2">CHAP domain-containing protein</fullName>
    </submittedName>
</protein>
<dbReference type="InterPro" id="IPR051705">
    <property type="entry name" value="Gsp_Synthetase/Amidase"/>
</dbReference>
<accession>A0A1M6RXU3</accession>
<proteinExistence type="predicted"/>
<gene>
    <name evidence="2" type="ORF">SAMN02745181_3709</name>
</gene>
<dbReference type="AlphaFoldDB" id="A0A1M6RXU3"/>
<dbReference type="InParanoid" id="A0A1M6RXU3"/>
<name>A0A1M6RXU3_9BACT</name>
<dbReference type="PANTHER" id="PTHR30094:SF0">
    <property type="entry name" value="BIFUNCTIONAL GLUTATHIONYLSPERMIDINE SYNTHETASE_AMIDASE-RELATED"/>
    <property type="match status" value="1"/>
</dbReference>
<dbReference type="RefSeq" id="WP_143185249.1">
    <property type="nucleotide sequence ID" value="NZ_FQYR01000008.1"/>
</dbReference>
<dbReference type="SUPFAM" id="SSF54001">
    <property type="entry name" value="Cysteine proteinases"/>
    <property type="match status" value="1"/>
</dbReference>
<dbReference type="OrthoDB" id="9765517at2"/>
<dbReference type="Pfam" id="PF05257">
    <property type="entry name" value="CHAP"/>
    <property type="match status" value="1"/>
</dbReference>
<dbReference type="InterPro" id="IPR038765">
    <property type="entry name" value="Papain-like_cys_pep_sf"/>
</dbReference>
<evidence type="ECO:0000313" key="3">
    <source>
        <dbReference type="Proteomes" id="UP000184510"/>
    </source>
</evidence>